<keyword evidence="4" id="KW-0697">Rotamase</keyword>
<dbReference type="EC" id="5.2.1.8" evidence="3"/>
<dbReference type="InterPro" id="IPR027304">
    <property type="entry name" value="Trigger_fact/SurA_dom_sf"/>
</dbReference>
<dbReference type="GO" id="GO:0015031">
    <property type="term" value="P:protein transport"/>
    <property type="evidence" value="ECO:0007669"/>
    <property type="project" value="InterPro"/>
</dbReference>
<proteinExistence type="inferred from homology"/>
<dbReference type="PANTHER" id="PTHR30560">
    <property type="entry name" value="TRIGGER FACTOR CHAPERONE AND PEPTIDYL-PROLYL CIS/TRANS ISOMERASE"/>
    <property type="match status" value="1"/>
</dbReference>
<sequence length="538" mass="59674">MAGLSQLEAGNGAFSNNAGLRTVPSARLFSRRPVPTTCQRRISTSKPNGTPRKISDVKPLQFALRSTGASSSVVLAAASEEVVSQEISNENAHVSFKVTVSPEFCKRCYNKTLEDARATADIPGYRKGATIPEKMLVGYLGGKREVTRLAVERTLRDSMPQALASIASQAISDSERIESSAEELISSFSTAEPFVYQVGVDLPPKIRFAVPYKNIKVAVPSCSSPETEAKQVEDLILQGRKDNGFMRIPEGRAMQKGDVVIIDLELYEKGASEPIPGATRKGYRIDTGRSNAVFLPGVIQGMEGMATGEERTVPIRFPDDWEPPQLAGKEHDAKLRLKELFTYDLAPEDDALAASLDPSAKSMAELREKLAKAVTIENEMINRSRVDAAITEELVQITDVDLPYHIVQTVAQQKYQAKIMELQSKGQISPEVMEKLATAEMLQNYINTNRDEVESSAKAMLAVETIFKLEKLSVSEEEKQARVRETMEDMEREGLEYDREELLQQAEDMLVTEKALEWLRANCSVTMQDYDPELEERL</sequence>
<dbReference type="Gene3D" id="3.10.50.40">
    <property type="match status" value="1"/>
</dbReference>
<dbReference type="InterPro" id="IPR008881">
    <property type="entry name" value="Trigger_fac_ribosome-bd_bac"/>
</dbReference>
<evidence type="ECO:0000256" key="8">
    <source>
        <dbReference type="SAM" id="MobiDB-lite"/>
    </source>
</evidence>
<dbReference type="InterPro" id="IPR046357">
    <property type="entry name" value="PPIase_dom_sf"/>
</dbReference>
<accession>A0A061S496</accession>
<dbReference type="InterPro" id="IPR008880">
    <property type="entry name" value="Trigger_fac_C"/>
</dbReference>
<dbReference type="InterPro" id="IPR005215">
    <property type="entry name" value="Trig_fac"/>
</dbReference>
<evidence type="ECO:0000259" key="10">
    <source>
        <dbReference type="Pfam" id="PF05698"/>
    </source>
</evidence>
<dbReference type="Pfam" id="PF05697">
    <property type="entry name" value="Trigger_N"/>
    <property type="match status" value="1"/>
</dbReference>
<dbReference type="GO" id="GO:0043022">
    <property type="term" value="F:ribosome binding"/>
    <property type="evidence" value="ECO:0007669"/>
    <property type="project" value="TreeGrafter"/>
</dbReference>
<protein>
    <recommendedName>
        <fullName evidence="3">peptidylprolyl isomerase</fullName>
        <ecNumber evidence="3">5.2.1.8</ecNumber>
    </recommendedName>
</protein>
<feature type="compositionally biased region" description="Polar residues" evidence="8">
    <location>
        <begin position="36"/>
        <end position="48"/>
    </location>
</feature>
<evidence type="ECO:0000256" key="1">
    <source>
        <dbReference type="ARBA" id="ARBA00000971"/>
    </source>
</evidence>
<name>A0A061S496_9CHLO</name>
<dbReference type="Gene3D" id="1.10.3120.10">
    <property type="entry name" value="Trigger factor, C-terminal domain"/>
    <property type="match status" value="1"/>
</dbReference>
<dbReference type="InterPro" id="IPR037041">
    <property type="entry name" value="Trigger_fac_C_sf"/>
</dbReference>
<dbReference type="NCBIfam" id="TIGR00115">
    <property type="entry name" value="tig"/>
    <property type="match status" value="1"/>
</dbReference>
<feature type="region of interest" description="Disordered" evidence="8">
    <location>
        <begin position="33"/>
        <end position="54"/>
    </location>
</feature>
<gene>
    <name evidence="11" type="primary">TIG</name>
    <name evidence="11" type="ORF">TSPGSL018_17286</name>
</gene>
<dbReference type="GO" id="GO:0003755">
    <property type="term" value="F:peptidyl-prolyl cis-trans isomerase activity"/>
    <property type="evidence" value="ECO:0007669"/>
    <property type="project" value="UniProtKB-KW"/>
</dbReference>
<comment type="similarity">
    <text evidence="2">Belongs to the FKBP-type PPIase family. Tig subfamily.</text>
</comment>
<evidence type="ECO:0000256" key="6">
    <source>
        <dbReference type="ARBA" id="ARBA00023235"/>
    </source>
</evidence>
<evidence type="ECO:0000256" key="4">
    <source>
        <dbReference type="ARBA" id="ARBA00023110"/>
    </source>
</evidence>
<dbReference type="Pfam" id="PF05698">
    <property type="entry name" value="Trigger_C"/>
    <property type="match status" value="1"/>
</dbReference>
<feature type="domain" description="Trigger factor C-terminal" evidence="10">
    <location>
        <begin position="362"/>
        <end position="519"/>
    </location>
</feature>
<keyword evidence="5" id="KW-0143">Chaperone</keyword>
<dbReference type="GO" id="GO:0043335">
    <property type="term" value="P:protein unfolding"/>
    <property type="evidence" value="ECO:0007669"/>
    <property type="project" value="TreeGrafter"/>
</dbReference>
<dbReference type="FunFam" id="3.30.70.1050:FF:000004">
    <property type="entry name" value="Trigger factor"/>
    <property type="match status" value="1"/>
</dbReference>
<comment type="function">
    <text evidence="7">Involved in protein export. Acts as a chaperone by maintaining the newly synthesized protein in an open conformation. Functions as a peptidyl-prolyl cis-trans isomerase.</text>
</comment>
<evidence type="ECO:0000256" key="5">
    <source>
        <dbReference type="ARBA" id="ARBA00023186"/>
    </source>
</evidence>
<evidence type="ECO:0000256" key="2">
    <source>
        <dbReference type="ARBA" id="ARBA00005464"/>
    </source>
</evidence>
<evidence type="ECO:0000259" key="9">
    <source>
        <dbReference type="Pfam" id="PF05697"/>
    </source>
</evidence>
<dbReference type="AlphaFoldDB" id="A0A061S496"/>
<evidence type="ECO:0000256" key="7">
    <source>
        <dbReference type="ARBA" id="ARBA00024849"/>
    </source>
</evidence>
<evidence type="ECO:0000313" key="11">
    <source>
        <dbReference type="EMBL" id="JAC77596.1"/>
    </source>
</evidence>
<dbReference type="PANTHER" id="PTHR30560:SF3">
    <property type="entry name" value="TRIGGER FACTOR-LIKE PROTEIN TIG, CHLOROPLASTIC"/>
    <property type="match status" value="1"/>
</dbReference>
<dbReference type="GO" id="GO:0044183">
    <property type="term" value="F:protein folding chaperone"/>
    <property type="evidence" value="ECO:0007669"/>
    <property type="project" value="TreeGrafter"/>
</dbReference>
<comment type="catalytic activity">
    <reaction evidence="1">
        <text>[protein]-peptidylproline (omega=180) = [protein]-peptidylproline (omega=0)</text>
        <dbReference type="Rhea" id="RHEA:16237"/>
        <dbReference type="Rhea" id="RHEA-COMP:10747"/>
        <dbReference type="Rhea" id="RHEA-COMP:10748"/>
        <dbReference type="ChEBI" id="CHEBI:83833"/>
        <dbReference type="ChEBI" id="CHEBI:83834"/>
        <dbReference type="EC" id="5.2.1.8"/>
    </reaction>
</comment>
<feature type="domain" description="Trigger factor ribosome-binding bacterial" evidence="9">
    <location>
        <begin position="88"/>
        <end position="227"/>
    </location>
</feature>
<evidence type="ECO:0000256" key="3">
    <source>
        <dbReference type="ARBA" id="ARBA00013194"/>
    </source>
</evidence>
<dbReference type="SUPFAM" id="SSF54534">
    <property type="entry name" value="FKBP-like"/>
    <property type="match status" value="1"/>
</dbReference>
<dbReference type="EMBL" id="GBEZ01007898">
    <property type="protein sequence ID" value="JAC77596.1"/>
    <property type="molecule type" value="Transcribed_RNA"/>
</dbReference>
<organism evidence="11">
    <name type="scientific">Tetraselmis sp. GSL018</name>
    <dbReference type="NCBI Taxonomy" id="582737"/>
    <lineage>
        <taxon>Eukaryota</taxon>
        <taxon>Viridiplantae</taxon>
        <taxon>Chlorophyta</taxon>
        <taxon>core chlorophytes</taxon>
        <taxon>Chlorodendrophyceae</taxon>
        <taxon>Chlorodendrales</taxon>
        <taxon>Chlorodendraceae</taxon>
        <taxon>Tetraselmis</taxon>
    </lineage>
</organism>
<dbReference type="HAMAP" id="MF_00303">
    <property type="entry name" value="Trigger_factor_Tig"/>
    <property type="match status" value="1"/>
</dbReference>
<dbReference type="InterPro" id="IPR036611">
    <property type="entry name" value="Trigger_fac_ribosome-bd_sf"/>
</dbReference>
<dbReference type="SUPFAM" id="SSF102735">
    <property type="entry name" value="Trigger factor ribosome-binding domain"/>
    <property type="match status" value="1"/>
</dbReference>
<dbReference type="Gene3D" id="3.30.70.1050">
    <property type="entry name" value="Trigger factor ribosome-binding domain"/>
    <property type="match status" value="1"/>
</dbReference>
<dbReference type="SUPFAM" id="SSF109998">
    <property type="entry name" value="Triger factor/SurA peptide-binding domain-like"/>
    <property type="match status" value="1"/>
</dbReference>
<dbReference type="GO" id="GO:0051083">
    <property type="term" value="P:'de novo' cotranslational protein folding"/>
    <property type="evidence" value="ECO:0007669"/>
    <property type="project" value="TreeGrafter"/>
</dbReference>
<keyword evidence="6" id="KW-0413">Isomerase</keyword>
<reference evidence="11" key="1">
    <citation type="submission" date="2014-05" db="EMBL/GenBank/DDBJ databases">
        <title>The transcriptome of the halophilic microalga Tetraselmis sp. GSL018 isolated from the Great Salt Lake, Utah.</title>
        <authorList>
            <person name="Jinkerson R.E."/>
            <person name="D'Adamo S."/>
            <person name="Posewitz M.C."/>
        </authorList>
    </citation>
    <scope>NUCLEOTIDE SEQUENCE</scope>
    <source>
        <strain evidence="11">GSL018</strain>
    </source>
</reference>